<evidence type="ECO:0000256" key="4">
    <source>
        <dbReference type="SAM" id="SignalP"/>
    </source>
</evidence>
<evidence type="ECO:0000256" key="3">
    <source>
        <dbReference type="ARBA" id="ARBA00022729"/>
    </source>
</evidence>
<comment type="subcellular location">
    <subcellularLocation>
        <location evidence="1">Secreted</location>
    </subcellularLocation>
</comment>
<keyword evidence="6" id="KW-1185">Reference proteome</keyword>
<keyword evidence="3 4" id="KW-0732">Signal</keyword>
<dbReference type="Proteomes" id="UP001501079">
    <property type="component" value="Unassembled WGS sequence"/>
</dbReference>
<protein>
    <submittedName>
        <fullName evidence="5">Carbohydrate-binding protein</fullName>
    </submittedName>
</protein>
<dbReference type="InterPro" id="IPR006626">
    <property type="entry name" value="PbH1"/>
</dbReference>
<reference evidence="6" key="1">
    <citation type="journal article" date="2019" name="Int. J. Syst. Evol. Microbiol.">
        <title>The Global Catalogue of Microorganisms (GCM) 10K type strain sequencing project: providing services to taxonomists for standard genome sequencing and annotation.</title>
        <authorList>
            <consortium name="The Broad Institute Genomics Platform"/>
            <consortium name="The Broad Institute Genome Sequencing Center for Infectious Disease"/>
            <person name="Wu L."/>
            <person name="Ma J."/>
        </authorList>
    </citation>
    <scope>NUCLEOTIDE SEQUENCE [LARGE SCALE GENOMIC DNA]</scope>
    <source>
        <strain evidence="6">JCM 17591</strain>
    </source>
</reference>
<dbReference type="Gene3D" id="2.160.20.10">
    <property type="entry name" value="Single-stranded right-handed beta-helix, Pectin lyase-like"/>
    <property type="match status" value="2"/>
</dbReference>
<feature type="signal peptide" evidence="4">
    <location>
        <begin position="1"/>
        <end position="29"/>
    </location>
</feature>
<evidence type="ECO:0000313" key="6">
    <source>
        <dbReference type="Proteomes" id="UP001501079"/>
    </source>
</evidence>
<feature type="chain" id="PRO_5046926321" evidence="4">
    <location>
        <begin position="30"/>
        <end position="668"/>
    </location>
</feature>
<dbReference type="RefSeq" id="WP_344755396.1">
    <property type="nucleotide sequence ID" value="NZ_BAABBW010000004.1"/>
</dbReference>
<organism evidence="5 6">
    <name type="scientific">Gryllotalpicola koreensis</name>
    <dbReference type="NCBI Taxonomy" id="993086"/>
    <lineage>
        <taxon>Bacteria</taxon>
        <taxon>Bacillati</taxon>
        <taxon>Actinomycetota</taxon>
        <taxon>Actinomycetes</taxon>
        <taxon>Micrococcales</taxon>
        <taxon>Microbacteriaceae</taxon>
        <taxon>Gryllotalpicola</taxon>
    </lineage>
</organism>
<proteinExistence type="predicted"/>
<dbReference type="SUPFAM" id="SSF51126">
    <property type="entry name" value="Pectin lyase-like"/>
    <property type="match status" value="1"/>
</dbReference>
<dbReference type="SMART" id="SM00710">
    <property type="entry name" value="PbH1"/>
    <property type="match status" value="3"/>
</dbReference>
<dbReference type="InterPro" id="IPR011050">
    <property type="entry name" value="Pectin_lyase_fold/virulence"/>
</dbReference>
<dbReference type="PANTHER" id="PTHR40088">
    <property type="entry name" value="PECTATE LYASE (EUROFUNG)"/>
    <property type="match status" value="1"/>
</dbReference>
<dbReference type="InterPro" id="IPR052052">
    <property type="entry name" value="Polysaccharide_Lyase_9"/>
</dbReference>
<evidence type="ECO:0000313" key="5">
    <source>
        <dbReference type="EMBL" id="GAA4178001.1"/>
    </source>
</evidence>
<name>A0ABP8A5B0_9MICO</name>
<evidence type="ECO:0000256" key="2">
    <source>
        <dbReference type="ARBA" id="ARBA00022525"/>
    </source>
</evidence>
<evidence type="ECO:0000256" key="1">
    <source>
        <dbReference type="ARBA" id="ARBA00004613"/>
    </source>
</evidence>
<accession>A0ABP8A5B0</accession>
<dbReference type="PANTHER" id="PTHR40088:SF2">
    <property type="entry name" value="SECRETED SUGAR HYDROLASE"/>
    <property type="match status" value="1"/>
</dbReference>
<gene>
    <name evidence="5" type="ORF">GCM10022287_27650</name>
</gene>
<dbReference type="InterPro" id="IPR012334">
    <property type="entry name" value="Pectin_lyas_fold"/>
</dbReference>
<comment type="caution">
    <text evidence="5">The sequence shown here is derived from an EMBL/GenBank/DDBJ whole genome shotgun (WGS) entry which is preliminary data.</text>
</comment>
<sequence>MLRSQRRRADGRLPRLALAAASIAAIAGAAVTVPAVASADPASGTTYFVSVHGNDSTDGRSPQHAFATIQRCADVMVAGDTCEIAGGTYRETITPTASGTSQAPITYRAAPGATVTVSGADPVTHWRHVGAADVSALATSDPYVVGSAFSQAVSAGDVYRVPIDLGDDSSPVQVFTNGAMDVEAQWPYPGADPIHPLTVERAQAGSTGATIVDPALTQPAGYWTGARVLTSYWYATETGTVIDSSPGSLTLDVAPACVHTIEPGQTRYSLAGQIAELSHDGEWYYDAAAKQLYLVSQRPPASEQIEVKQRQLGFDLTNTSNTTLRGIHLFGTSVTTGSSSTGVVLDGVVGKYLSHYTDVSQGSTDCGTTVNRGVADSGIVIKGTGNTVTNSTLSYSAGNGIALLGNGNTATQNVISDVDYAGTYAAGIAVQGYGETVLHNTISKVGRSGINLQWITPPAGTQAPDHIAYNDISQYGNLNLDVAAIYACCGSAMQGTSVDHNVLHDATPAIGTTNTFAMAGVYADNGQSDLRIIDNVGWNNPTQTVMLNGLGSGSYNNLVANNTGGVYMMYVKAANQSTGTVVENNIGPMVGTTDATQGGMVLTDNLDSTTVDPKFTDPANNIYTLQADSPARNAAIPLPGVNDGSTDPIPSLGAYQYGAPVWTAGAAH</sequence>
<dbReference type="EMBL" id="BAABBW010000004">
    <property type="protein sequence ID" value="GAA4178001.1"/>
    <property type="molecule type" value="Genomic_DNA"/>
</dbReference>
<keyword evidence="2" id="KW-0964">Secreted</keyword>